<dbReference type="PIRSF" id="PIRSF019202">
    <property type="entry name" value="UCP019202"/>
    <property type="match status" value="1"/>
</dbReference>
<dbReference type="Pfam" id="PF04254">
    <property type="entry name" value="DUF432"/>
    <property type="match status" value="1"/>
</dbReference>
<gene>
    <name evidence="1" type="ordered locus">PF0413</name>
</gene>
<dbReference type="Proteomes" id="UP000001013">
    <property type="component" value="Chromosome"/>
</dbReference>
<accession>Q8U3P4</accession>
<evidence type="ECO:0000313" key="1">
    <source>
        <dbReference type="EMBL" id="AAL80537.1"/>
    </source>
</evidence>
<dbReference type="PATRIC" id="fig|186497.12.peg.429"/>
<evidence type="ECO:0000313" key="2">
    <source>
        <dbReference type="Proteomes" id="UP000001013"/>
    </source>
</evidence>
<name>Q8U3P4_PYRFU</name>
<dbReference type="InterPro" id="IPR007366">
    <property type="entry name" value="DUF432"/>
</dbReference>
<evidence type="ECO:0008006" key="3">
    <source>
        <dbReference type="Google" id="ProtNLM"/>
    </source>
</evidence>
<proteinExistence type="predicted"/>
<sequence>MMFGEISLRDNTKFNFGEVSVEIKKDNEYFVYTREGKKVIIVGDKISFLPAPAVGYGVKLMMVRLETPLSIAPHEKIEGFLSVPIEVSVKTGKVEIDRFNVGREKYALYGSLESGVIARYAKSMINKKPVGIGNIKVIIENRTEEWGFVEKIVFPLFDTMYYSEDKAFYPLINVIIEKDLEVINTGKPPMEGLNVVGSERSISFRMRW</sequence>
<dbReference type="PhylomeDB" id="Q8U3P4"/>
<keyword evidence="2" id="KW-1185">Reference proteome</keyword>
<dbReference type="AlphaFoldDB" id="Q8U3P4"/>
<dbReference type="STRING" id="186497.PF0413"/>
<dbReference type="EMBL" id="AE009950">
    <property type="protein sequence ID" value="AAL80537.1"/>
    <property type="molecule type" value="Genomic_DNA"/>
</dbReference>
<dbReference type="PaxDb" id="186497-PF0413"/>
<protein>
    <recommendedName>
        <fullName evidence="3">DUF432 domain-containing protein</fullName>
    </recommendedName>
</protein>
<dbReference type="eggNOG" id="arCOG01766">
    <property type="taxonomic scope" value="Archaea"/>
</dbReference>
<reference evidence="1 2" key="1">
    <citation type="journal article" date="1999" name="Genetics">
        <title>Divergence of the hyperthermophilic archaea Pyrococcus furiosus and P. horikoshii inferred from complete genomic sequences.</title>
        <authorList>
            <person name="Maeder D.L."/>
            <person name="Weiss R.B."/>
            <person name="Dunn D.M."/>
            <person name="Cherry J.L."/>
            <person name="Gonzalez J.M."/>
            <person name="DiRuggiero J."/>
            <person name="Robb F.T."/>
        </authorList>
    </citation>
    <scope>NUCLEOTIDE SEQUENCE [LARGE SCALE GENOMIC DNA]</scope>
    <source>
        <strain evidence="2">ATCC 43587 / DSM 3638 / JCM 8422 / Vc1</strain>
    </source>
</reference>
<dbReference type="HOGENOM" id="CLU_1324065_0_0_2"/>
<dbReference type="KEGG" id="pfu:PF0413"/>
<organism evidence="1 2">
    <name type="scientific">Pyrococcus furiosus (strain ATCC 43587 / DSM 3638 / JCM 8422 / Vc1)</name>
    <dbReference type="NCBI Taxonomy" id="186497"/>
    <lineage>
        <taxon>Archaea</taxon>
        <taxon>Methanobacteriati</taxon>
        <taxon>Methanobacteriota</taxon>
        <taxon>Thermococci</taxon>
        <taxon>Thermococcales</taxon>
        <taxon>Thermococcaceae</taxon>
        <taxon>Pyrococcus</taxon>
    </lineage>
</organism>